<feature type="binding site" evidence="6">
    <location>
        <position position="81"/>
    </location>
    <ligand>
        <name>S-adenosyl-L-methionine</name>
        <dbReference type="ChEBI" id="CHEBI:59789"/>
    </ligand>
</feature>
<dbReference type="HAMAP" id="MF_00074">
    <property type="entry name" value="16SrRNA_methyltr_G"/>
    <property type="match status" value="1"/>
</dbReference>
<feature type="binding site" evidence="6">
    <location>
        <begin position="127"/>
        <end position="128"/>
    </location>
    <ligand>
        <name>S-adenosyl-L-methionine</name>
        <dbReference type="ChEBI" id="CHEBI:59789"/>
    </ligand>
</feature>
<sequence length="211" mass="23408">MVNSILKRALPALSINPSDGIIEAFRIYAAELKKWTKVHNLTSVTDEEGIAVKHFLDSVIFTIPLRGSDCWILDVGSGAGFPGIPMKIVRPDLRLTLLEPKGKKAAFLRHIVHKLNLNDVEIIEGRLETFQPPRRLYDAAVVRALFTAHEFISKVSPLVEPGGLICLGKGRDYKKELADLSDVNVSHIKIPFTDIERVILTIVNKGSGMHL</sequence>
<accession>A0ABR5SEX5</accession>
<dbReference type="CDD" id="cd02440">
    <property type="entry name" value="AdoMet_MTases"/>
    <property type="match status" value="1"/>
</dbReference>
<comment type="subcellular location">
    <subcellularLocation>
        <location evidence="6">Cytoplasm</location>
    </subcellularLocation>
</comment>
<evidence type="ECO:0000313" key="8">
    <source>
        <dbReference type="Proteomes" id="UP000060487"/>
    </source>
</evidence>
<dbReference type="InterPro" id="IPR029063">
    <property type="entry name" value="SAM-dependent_MTases_sf"/>
</dbReference>
<dbReference type="GO" id="GO:0008168">
    <property type="term" value="F:methyltransferase activity"/>
    <property type="evidence" value="ECO:0007669"/>
    <property type="project" value="UniProtKB-KW"/>
</dbReference>
<keyword evidence="8" id="KW-1185">Reference proteome</keyword>
<comment type="caution">
    <text evidence="6">Lacks conserved residue(s) required for the propagation of feature annotation.</text>
</comment>
<dbReference type="SUPFAM" id="SSF53335">
    <property type="entry name" value="S-adenosyl-L-methionine-dependent methyltransferases"/>
    <property type="match status" value="1"/>
</dbReference>
<feature type="binding site" evidence="6">
    <location>
        <position position="76"/>
    </location>
    <ligand>
        <name>S-adenosyl-L-methionine</name>
        <dbReference type="ChEBI" id="CHEBI:59789"/>
    </ligand>
</feature>
<evidence type="ECO:0000256" key="2">
    <source>
        <dbReference type="ARBA" id="ARBA00022552"/>
    </source>
</evidence>
<dbReference type="Proteomes" id="UP000060487">
    <property type="component" value="Unassembled WGS sequence"/>
</dbReference>
<gene>
    <name evidence="6 7" type="primary">rsmG</name>
    <name evidence="7" type="ORF">ASN18_3134</name>
</gene>
<comment type="similarity">
    <text evidence="6">Belongs to the methyltransferase superfamily. RNA methyltransferase RsmG family.</text>
</comment>
<dbReference type="EC" id="2.1.1.-" evidence="6"/>
<dbReference type="PIRSF" id="PIRSF003078">
    <property type="entry name" value="GidB"/>
    <property type="match status" value="1"/>
</dbReference>
<proteinExistence type="inferred from homology"/>
<comment type="function">
    <text evidence="6">Specifically methylates the N7 position of a guanine in 16S rRNA.</text>
</comment>
<evidence type="ECO:0000256" key="4">
    <source>
        <dbReference type="ARBA" id="ARBA00022679"/>
    </source>
</evidence>
<evidence type="ECO:0000256" key="1">
    <source>
        <dbReference type="ARBA" id="ARBA00022490"/>
    </source>
</evidence>
<keyword evidence="2 6" id="KW-0698">rRNA processing</keyword>
<dbReference type="Gene3D" id="3.40.50.150">
    <property type="entry name" value="Vaccinia Virus protein VP39"/>
    <property type="match status" value="1"/>
</dbReference>
<evidence type="ECO:0000313" key="7">
    <source>
        <dbReference type="EMBL" id="KWT76395.1"/>
    </source>
</evidence>
<name>A0ABR5SEX5_9BACT</name>
<evidence type="ECO:0000256" key="5">
    <source>
        <dbReference type="ARBA" id="ARBA00022691"/>
    </source>
</evidence>
<dbReference type="Pfam" id="PF02527">
    <property type="entry name" value="GidB"/>
    <property type="match status" value="1"/>
</dbReference>
<keyword evidence="4 6" id="KW-0808">Transferase</keyword>
<reference evidence="7 8" key="1">
    <citation type="submission" date="2015-11" db="EMBL/GenBank/DDBJ databases">
        <authorList>
            <person name="Lin W."/>
        </authorList>
    </citation>
    <scope>NUCLEOTIDE SEQUENCE [LARGE SCALE GENOMIC DNA]</scope>
    <source>
        <strain evidence="7 8">HCH-1</strain>
    </source>
</reference>
<dbReference type="GO" id="GO:0032259">
    <property type="term" value="P:methylation"/>
    <property type="evidence" value="ECO:0007669"/>
    <property type="project" value="UniProtKB-KW"/>
</dbReference>
<keyword evidence="3 6" id="KW-0489">Methyltransferase</keyword>
<dbReference type="InterPro" id="IPR003682">
    <property type="entry name" value="rRNA_ssu_MeTfrase_G"/>
</dbReference>
<dbReference type="PANTHER" id="PTHR31760">
    <property type="entry name" value="S-ADENOSYL-L-METHIONINE-DEPENDENT METHYLTRANSFERASES SUPERFAMILY PROTEIN"/>
    <property type="match status" value="1"/>
</dbReference>
<protein>
    <recommendedName>
        <fullName evidence="6">Ribosomal RNA small subunit methyltransferase G</fullName>
        <ecNumber evidence="6">2.1.1.-</ecNumber>
    </recommendedName>
    <alternativeName>
        <fullName evidence="6">16S rRNA 7-methylguanosine methyltransferase</fullName>
        <shortName evidence="6">16S rRNA m7G methyltransferase</shortName>
    </alternativeName>
</protein>
<keyword evidence="5 6" id="KW-0949">S-adenosyl-L-methionine</keyword>
<dbReference type="EMBL" id="LNQR01000125">
    <property type="protein sequence ID" value="KWT76395.1"/>
    <property type="molecule type" value="Genomic_DNA"/>
</dbReference>
<keyword evidence="1 6" id="KW-0963">Cytoplasm</keyword>
<dbReference type="PANTHER" id="PTHR31760:SF0">
    <property type="entry name" value="S-ADENOSYL-L-METHIONINE-DEPENDENT METHYLTRANSFERASES SUPERFAMILY PROTEIN"/>
    <property type="match status" value="1"/>
</dbReference>
<evidence type="ECO:0000256" key="6">
    <source>
        <dbReference type="HAMAP-Rule" id="MF_00074"/>
    </source>
</evidence>
<dbReference type="NCBIfam" id="TIGR00138">
    <property type="entry name" value="rsmG_gidB"/>
    <property type="match status" value="1"/>
</dbReference>
<comment type="caution">
    <text evidence="7">The sequence shown here is derived from an EMBL/GenBank/DDBJ whole genome shotgun (WGS) entry which is preliminary data.</text>
</comment>
<evidence type="ECO:0000256" key="3">
    <source>
        <dbReference type="ARBA" id="ARBA00022603"/>
    </source>
</evidence>
<dbReference type="RefSeq" id="WP_085053739.1">
    <property type="nucleotide sequence ID" value="NZ_LNQR01000125.1"/>
</dbReference>
<feature type="binding site" evidence="6">
    <location>
        <position position="143"/>
    </location>
    <ligand>
        <name>S-adenosyl-L-methionine</name>
        <dbReference type="ChEBI" id="CHEBI:59789"/>
    </ligand>
</feature>
<organism evidence="7 8">
    <name type="scientific">Candidatus Magnetominusculus xianensis</name>
    <dbReference type="NCBI Taxonomy" id="1748249"/>
    <lineage>
        <taxon>Bacteria</taxon>
        <taxon>Pseudomonadati</taxon>
        <taxon>Nitrospirota</taxon>
        <taxon>Nitrospiria</taxon>
        <taxon>Nitrospirales</taxon>
        <taxon>Nitrospiraceae</taxon>
        <taxon>Candidatus Magnetominusculus</taxon>
    </lineage>
</organism>